<proteinExistence type="predicted"/>
<protein>
    <submittedName>
        <fullName evidence="3">Uncharacterized protein</fullName>
    </submittedName>
</protein>
<dbReference type="WBParaSite" id="nRc.2.0.1.t28286-RA">
    <property type="protein sequence ID" value="nRc.2.0.1.t28286-RA"/>
    <property type="gene ID" value="nRc.2.0.1.g28286"/>
</dbReference>
<sequence length="106" mass="11966">MIITQFYSKLSPIIQATMDKHKGQIALLQDFVMFCDNLEKELKIQDELFEQCLQKHHGLTINEAKLPEQASSKQESDANNGKETMSFYANDATPLIKKTGGYNGLV</sequence>
<keyword evidence="2" id="KW-1185">Reference proteome</keyword>
<dbReference type="Proteomes" id="UP000887565">
    <property type="component" value="Unplaced"/>
</dbReference>
<name>A0A915JQW4_ROMCU</name>
<accession>A0A915JQW4</accession>
<evidence type="ECO:0000313" key="3">
    <source>
        <dbReference type="WBParaSite" id="nRc.2.0.1.t28286-RA"/>
    </source>
</evidence>
<dbReference type="AlphaFoldDB" id="A0A915JQW4"/>
<feature type="compositionally biased region" description="Polar residues" evidence="1">
    <location>
        <begin position="69"/>
        <end position="83"/>
    </location>
</feature>
<evidence type="ECO:0000313" key="2">
    <source>
        <dbReference type="Proteomes" id="UP000887565"/>
    </source>
</evidence>
<evidence type="ECO:0000256" key="1">
    <source>
        <dbReference type="SAM" id="MobiDB-lite"/>
    </source>
</evidence>
<organism evidence="2 3">
    <name type="scientific">Romanomermis culicivorax</name>
    <name type="common">Nematode worm</name>
    <dbReference type="NCBI Taxonomy" id="13658"/>
    <lineage>
        <taxon>Eukaryota</taxon>
        <taxon>Metazoa</taxon>
        <taxon>Ecdysozoa</taxon>
        <taxon>Nematoda</taxon>
        <taxon>Enoplea</taxon>
        <taxon>Dorylaimia</taxon>
        <taxon>Mermithida</taxon>
        <taxon>Mermithoidea</taxon>
        <taxon>Mermithidae</taxon>
        <taxon>Romanomermis</taxon>
    </lineage>
</organism>
<reference evidence="3" key="1">
    <citation type="submission" date="2022-11" db="UniProtKB">
        <authorList>
            <consortium name="WormBaseParasite"/>
        </authorList>
    </citation>
    <scope>IDENTIFICATION</scope>
</reference>
<feature type="region of interest" description="Disordered" evidence="1">
    <location>
        <begin position="63"/>
        <end position="84"/>
    </location>
</feature>